<dbReference type="Proteomes" id="UP000066042">
    <property type="component" value="Chromosome"/>
</dbReference>
<dbReference type="GO" id="GO:0008270">
    <property type="term" value="F:zinc ion binding"/>
    <property type="evidence" value="ECO:0007669"/>
    <property type="project" value="UniProtKB-KW"/>
</dbReference>
<evidence type="ECO:0000313" key="3">
    <source>
        <dbReference type="EMBL" id="ALM74889.1"/>
    </source>
</evidence>
<proteinExistence type="predicted"/>
<protein>
    <recommendedName>
        <fullName evidence="2">SWIM-type domain-containing protein</fullName>
    </recommendedName>
</protein>
<dbReference type="AlphaFoldDB" id="A0A0S1XAU7"/>
<name>A0A0S1XAU7_THEBA</name>
<reference evidence="3 4" key="1">
    <citation type="journal article" date="2016" name="Genome Announc.">
        <title>Complete genome sequence of the hyperthermophilic and piezophilic archaeon Thermococcus barophilus Ch5, capable of growth at the expense of hydrogenogenesis from carbon monoxide and formate.</title>
        <authorList>
            <person name="Oger P."/>
            <person name="Sokolova T.G."/>
            <person name="Kozhevnikova D.A."/>
            <person name="Taranov E.A."/>
            <person name="Vannier P."/>
            <person name="Lee H.S."/>
            <person name="Kwon K.K."/>
            <person name="Kang S.G."/>
            <person name="Lee J.H."/>
            <person name="Bonch-Osmolovskaya E.A."/>
            <person name="Lebedinsky A.V."/>
        </authorList>
    </citation>
    <scope>NUCLEOTIDE SEQUENCE [LARGE SCALE GENOMIC DNA]</scope>
    <source>
        <strain evidence="4">Ch5</strain>
    </source>
</reference>
<evidence type="ECO:0000313" key="4">
    <source>
        <dbReference type="Proteomes" id="UP000066042"/>
    </source>
</evidence>
<keyword evidence="1" id="KW-0479">Metal-binding</keyword>
<dbReference type="InterPro" id="IPR007527">
    <property type="entry name" value="Znf_SWIM"/>
</dbReference>
<sequence length="184" mass="21382">MNNAKKKGEQYFKKGKVLWVLKYKNKLYGKILGTYPYYVEVDIKSGENRCTCPIGKDCKHVFAVLEAFENGRYFETSSHLVELSPQAVVDEIIFENPEIGKSIVLKELIYYVNHDESGSEAARLFRKALALLKREFSEEFYESLLIQFGEFKKVFYDYELTEELERELEELKKFTSNNPAGSSP</sequence>
<dbReference type="PATRIC" id="fig|55802.8.peg.938"/>
<evidence type="ECO:0000259" key="2">
    <source>
        <dbReference type="PROSITE" id="PS50966"/>
    </source>
</evidence>
<dbReference type="Pfam" id="PF04434">
    <property type="entry name" value="SWIM"/>
    <property type="match status" value="1"/>
</dbReference>
<keyword evidence="1" id="KW-0862">Zinc</keyword>
<dbReference type="GeneID" id="26136217"/>
<gene>
    <name evidence="3" type="ORF">TBCH5v1_0943</name>
</gene>
<feature type="domain" description="SWIM-type" evidence="2">
    <location>
        <begin position="37"/>
        <end position="69"/>
    </location>
</feature>
<organism evidence="3 4">
    <name type="scientific">Thermococcus barophilus</name>
    <dbReference type="NCBI Taxonomy" id="55802"/>
    <lineage>
        <taxon>Archaea</taxon>
        <taxon>Methanobacteriati</taxon>
        <taxon>Methanobacteriota</taxon>
        <taxon>Thermococci</taxon>
        <taxon>Thermococcales</taxon>
        <taxon>Thermococcaceae</taxon>
        <taxon>Thermococcus</taxon>
    </lineage>
</organism>
<dbReference type="PROSITE" id="PS50966">
    <property type="entry name" value="ZF_SWIM"/>
    <property type="match status" value="1"/>
</dbReference>
<dbReference type="RefSeq" id="WP_056933693.1">
    <property type="nucleotide sequence ID" value="NZ_CP013050.1"/>
</dbReference>
<keyword evidence="1" id="KW-0863">Zinc-finger</keyword>
<evidence type="ECO:0000256" key="1">
    <source>
        <dbReference type="PROSITE-ProRule" id="PRU00325"/>
    </source>
</evidence>
<dbReference type="EMBL" id="CP013050">
    <property type="protein sequence ID" value="ALM74889.1"/>
    <property type="molecule type" value="Genomic_DNA"/>
</dbReference>
<accession>A0A0S1XAU7</accession>